<protein>
    <recommendedName>
        <fullName evidence="3">Uroporphyrinogen decarboxylase (URO-D) domain-containing protein</fullName>
    </recommendedName>
</protein>
<dbReference type="SUPFAM" id="SSF51726">
    <property type="entry name" value="UROD/MetE-like"/>
    <property type="match status" value="1"/>
</dbReference>
<dbReference type="RefSeq" id="WP_343334369.1">
    <property type="nucleotide sequence ID" value="NZ_JAPOHD010000030.1"/>
</dbReference>
<evidence type="ECO:0008006" key="3">
    <source>
        <dbReference type="Google" id="ProtNLM"/>
    </source>
</evidence>
<organism evidence="1 2">
    <name type="scientific">Draconibacterium aestuarii</name>
    <dbReference type="NCBI Taxonomy" id="2998507"/>
    <lineage>
        <taxon>Bacteria</taxon>
        <taxon>Pseudomonadati</taxon>
        <taxon>Bacteroidota</taxon>
        <taxon>Bacteroidia</taxon>
        <taxon>Marinilabiliales</taxon>
        <taxon>Prolixibacteraceae</taxon>
        <taxon>Draconibacterium</taxon>
    </lineage>
</organism>
<dbReference type="Gene3D" id="3.20.20.210">
    <property type="match status" value="1"/>
</dbReference>
<keyword evidence="2" id="KW-1185">Reference proteome</keyword>
<evidence type="ECO:0000313" key="1">
    <source>
        <dbReference type="EMBL" id="MCY1722039.1"/>
    </source>
</evidence>
<evidence type="ECO:0000313" key="2">
    <source>
        <dbReference type="Proteomes" id="UP001145087"/>
    </source>
</evidence>
<proteinExistence type="predicted"/>
<sequence>MLQNEKKKNSSVKLPVDIVLSPEWWFYNEKITFDEDFFYHPLRRVEVEQQMERVLYERWGKFGLGKHHNEQRPEIGAVHLAAGFLLSEMMGCKVNYSESHPPQVIAADQDKLLIDVDAVFESAAFKRTIALFDQLKSKHGYLTGDINWGGILNLAMDVRGNQILMDMMMDPDAVKAYFTQIAEVILKFTSLVKQHTGTTSISVNRVLRHLEKPVFLHSECSHTMISAEDYQEFLLPFDVEWSKQQQPFGIHYCGPDPHRMAAQFAQIPHLDFLDAGWGGDIKALREALPNTFLNIRLSPVEIINQSNEQIENTLIQLVKDSGDTCLTGVCCINIDDKVSDDKIATIFQTVEELRKENA</sequence>
<reference evidence="1" key="1">
    <citation type="submission" date="2022-11" db="EMBL/GenBank/DDBJ databases">
        <title>Marilongibacter aestuarii gen. nov., sp. nov., isolated from tidal flat sediment.</title>
        <authorList>
            <person name="Jiayan W."/>
        </authorList>
    </citation>
    <scope>NUCLEOTIDE SEQUENCE</scope>
    <source>
        <strain evidence="1">Z1-6</strain>
    </source>
</reference>
<accession>A0A9X3J5Y5</accession>
<comment type="caution">
    <text evidence="1">The sequence shown here is derived from an EMBL/GenBank/DDBJ whole genome shotgun (WGS) entry which is preliminary data.</text>
</comment>
<dbReference type="EMBL" id="JAPOHD010000030">
    <property type="protein sequence ID" value="MCY1722039.1"/>
    <property type="molecule type" value="Genomic_DNA"/>
</dbReference>
<dbReference type="InterPro" id="IPR038071">
    <property type="entry name" value="UROD/MetE-like_sf"/>
</dbReference>
<dbReference type="AlphaFoldDB" id="A0A9X3J5Y5"/>
<name>A0A9X3J5Y5_9BACT</name>
<dbReference type="Proteomes" id="UP001145087">
    <property type="component" value="Unassembled WGS sequence"/>
</dbReference>
<gene>
    <name evidence="1" type="ORF">OU798_16915</name>
</gene>